<evidence type="ECO:0000256" key="12">
    <source>
        <dbReference type="ARBA" id="ARBA00022553"/>
    </source>
</evidence>
<reference evidence="44" key="1">
    <citation type="submission" date="2025-08" db="UniProtKB">
        <authorList>
            <consortium name="Ensembl"/>
        </authorList>
    </citation>
    <scope>IDENTIFICATION</scope>
</reference>
<evidence type="ECO:0000256" key="35">
    <source>
        <dbReference type="ARBA" id="ARBA00075878"/>
    </source>
</evidence>
<dbReference type="GO" id="GO:0070161">
    <property type="term" value="C:anchoring junction"/>
    <property type="evidence" value="ECO:0007669"/>
    <property type="project" value="UniProtKB-SubCell"/>
</dbReference>
<evidence type="ECO:0000256" key="7">
    <source>
        <dbReference type="ARBA" id="ARBA00004626"/>
    </source>
</evidence>
<feature type="region of interest" description="Disordered" evidence="40">
    <location>
        <begin position="524"/>
        <end position="574"/>
    </location>
</feature>
<dbReference type="GO" id="GO:0030027">
    <property type="term" value="C:lamellipodium"/>
    <property type="evidence" value="ECO:0007669"/>
    <property type="project" value="UniProtKB-SubCell"/>
</dbReference>
<dbReference type="Ensembl" id="ENSPTIT00000013001.1">
    <property type="protein sequence ID" value="ENSPTIP00000009093.1"/>
    <property type="gene ID" value="ENSPTIG00000010226.1"/>
</dbReference>
<dbReference type="GO" id="GO:0007165">
    <property type="term" value="P:signal transduction"/>
    <property type="evidence" value="ECO:0007669"/>
    <property type="project" value="InterPro"/>
</dbReference>
<keyword evidence="26" id="KW-0472">Membrane</keyword>
<evidence type="ECO:0000256" key="40">
    <source>
        <dbReference type="SAM" id="MobiDB-lite"/>
    </source>
</evidence>
<evidence type="ECO:0000256" key="13">
    <source>
        <dbReference type="ARBA" id="ARBA00022618"/>
    </source>
</evidence>
<evidence type="ECO:0000256" key="28">
    <source>
        <dbReference type="ARBA" id="ARBA00023212"/>
    </source>
</evidence>
<evidence type="ECO:0000256" key="26">
    <source>
        <dbReference type="ARBA" id="ARBA00023136"/>
    </source>
</evidence>
<dbReference type="SUPFAM" id="SSF46585">
    <property type="entry name" value="HR1 repeat"/>
    <property type="match status" value="3"/>
</dbReference>
<dbReference type="CDD" id="cd11635">
    <property type="entry name" value="HR1_PKN2_3"/>
    <property type="match status" value="1"/>
</dbReference>
<evidence type="ECO:0000256" key="33">
    <source>
        <dbReference type="ARBA" id="ARBA00047470"/>
    </source>
</evidence>
<evidence type="ECO:0000256" key="37">
    <source>
        <dbReference type="ARBA" id="ARBA00081276"/>
    </source>
</evidence>
<evidence type="ECO:0000256" key="31">
    <source>
        <dbReference type="ARBA" id="ARBA00023306"/>
    </source>
</evidence>
<evidence type="ECO:0000256" key="24">
    <source>
        <dbReference type="ARBA" id="ARBA00023015"/>
    </source>
</evidence>
<dbReference type="GO" id="GO:0005856">
    <property type="term" value="C:cytoskeleton"/>
    <property type="evidence" value="ECO:0007669"/>
    <property type="project" value="UniProtKB-SubCell"/>
</dbReference>
<evidence type="ECO:0000256" key="18">
    <source>
        <dbReference type="ARBA" id="ARBA00022777"/>
    </source>
</evidence>
<dbReference type="PROSITE" id="PS00107">
    <property type="entry name" value="PROTEIN_KINASE_ATP"/>
    <property type="match status" value="1"/>
</dbReference>
<evidence type="ECO:0000256" key="29">
    <source>
        <dbReference type="ARBA" id="ARBA00023242"/>
    </source>
</evidence>
<dbReference type="GO" id="GO:0051301">
    <property type="term" value="P:cell division"/>
    <property type="evidence" value="ECO:0007669"/>
    <property type="project" value="UniProtKB-KW"/>
</dbReference>
<evidence type="ECO:0000256" key="36">
    <source>
        <dbReference type="ARBA" id="ARBA00080561"/>
    </source>
</evidence>
<dbReference type="AlphaFoldDB" id="A0A8C9JJA0"/>
<dbReference type="FunFam" id="1.10.510.10:FF:000038">
    <property type="entry name" value="serine/threonine-protein kinase N2 isoform X1"/>
    <property type="match status" value="1"/>
</dbReference>
<dbReference type="GO" id="GO:0004697">
    <property type="term" value="F:diacylglycerol-dependent serine/threonine kinase activity"/>
    <property type="evidence" value="ECO:0007669"/>
    <property type="project" value="UniProtKB-EC"/>
</dbReference>
<dbReference type="GO" id="GO:0005634">
    <property type="term" value="C:nucleus"/>
    <property type="evidence" value="ECO:0007669"/>
    <property type="project" value="UniProtKB-SubCell"/>
</dbReference>
<dbReference type="CDD" id="cd11622">
    <property type="entry name" value="HR1_PKN_1"/>
    <property type="match status" value="1"/>
</dbReference>
<evidence type="ECO:0000256" key="6">
    <source>
        <dbReference type="ARBA" id="ARBA00004510"/>
    </source>
</evidence>
<dbReference type="GO" id="GO:0031267">
    <property type="term" value="F:small GTPase binding"/>
    <property type="evidence" value="ECO:0007669"/>
    <property type="project" value="InterPro"/>
</dbReference>
<evidence type="ECO:0000256" key="2">
    <source>
        <dbReference type="ARBA" id="ARBA00004214"/>
    </source>
</evidence>
<dbReference type="FunFam" id="1.10.287.160:FF:000002">
    <property type="entry name" value="Putative serine/threonine-protein kinase N2"/>
    <property type="match status" value="1"/>
</dbReference>
<dbReference type="InterPro" id="IPR017892">
    <property type="entry name" value="Pkinase_C"/>
</dbReference>
<evidence type="ECO:0000256" key="1">
    <source>
        <dbReference type="ARBA" id="ARBA00004123"/>
    </source>
</evidence>
<evidence type="ECO:0000256" key="30">
    <source>
        <dbReference type="ARBA" id="ARBA00023273"/>
    </source>
</evidence>
<feature type="domain" description="REM-1" evidence="43">
    <location>
        <begin position="53"/>
        <end position="129"/>
    </location>
</feature>
<dbReference type="PROSITE" id="PS00108">
    <property type="entry name" value="PROTEIN_KINASE_ST"/>
    <property type="match status" value="1"/>
</dbReference>
<dbReference type="GO" id="GO:0032154">
    <property type="term" value="C:cleavage furrow"/>
    <property type="evidence" value="ECO:0007669"/>
    <property type="project" value="UniProtKB-SubCell"/>
</dbReference>
<evidence type="ECO:0000256" key="14">
    <source>
        <dbReference type="ARBA" id="ARBA00022679"/>
    </source>
</evidence>
<keyword evidence="22" id="KW-0965">Cell junction</keyword>
<comment type="catalytic activity">
    <reaction evidence="33">
        <text>L-seryl-[protein] + ATP = O-phospho-L-seryl-[protein] + ADP + H(+)</text>
        <dbReference type="Rhea" id="RHEA:17989"/>
        <dbReference type="Rhea" id="RHEA-COMP:9863"/>
        <dbReference type="Rhea" id="RHEA-COMP:11604"/>
        <dbReference type="ChEBI" id="CHEBI:15378"/>
        <dbReference type="ChEBI" id="CHEBI:29999"/>
        <dbReference type="ChEBI" id="CHEBI:30616"/>
        <dbReference type="ChEBI" id="CHEBI:83421"/>
        <dbReference type="ChEBI" id="CHEBI:456216"/>
        <dbReference type="EC" id="2.7.11.13"/>
    </reaction>
</comment>
<evidence type="ECO:0000256" key="19">
    <source>
        <dbReference type="ARBA" id="ARBA00022794"/>
    </source>
</evidence>
<keyword evidence="29" id="KW-0539">Nucleus</keyword>
<evidence type="ECO:0000313" key="45">
    <source>
        <dbReference type="Proteomes" id="UP000675900"/>
    </source>
</evidence>
<evidence type="ECO:0000256" key="23">
    <source>
        <dbReference type="ARBA" id="ARBA00022990"/>
    </source>
</evidence>
<dbReference type="GO" id="GO:0030496">
    <property type="term" value="C:midbody"/>
    <property type="evidence" value="ECO:0007669"/>
    <property type="project" value="UniProtKB-SubCell"/>
</dbReference>
<dbReference type="InterPro" id="IPR000961">
    <property type="entry name" value="AGC-kinase_C"/>
</dbReference>
<evidence type="ECO:0000259" key="43">
    <source>
        <dbReference type="PROSITE" id="PS51860"/>
    </source>
</evidence>
<feature type="region of interest" description="Disordered" evidence="40">
    <location>
        <begin position="370"/>
        <end position="402"/>
    </location>
</feature>
<comment type="catalytic activity">
    <reaction evidence="32">
        <text>L-threonyl-[protein] + ATP = O-phospho-L-threonyl-[protein] + ADP + H(+)</text>
        <dbReference type="Rhea" id="RHEA:46608"/>
        <dbReference type="Rhea" id="RHEA-COMP:11060"/>
        <dbReference type="Rhea" id="RHEA-COMP:11605"/>
        <dbReference type="ChEBI" id="CHEBI:15378"/>
        <dbReference type="ChEBI" id="CHEBI:30013"/>
        <dbReference type="ChEBI" id="CHEBI:30616"/>
        <dbReference type="ChEBI" id="CHEBI:61977"/>
        <dbReference type="ChEBI" id="CHEBI:456216"/>
        <dbReference type="EC" id="2.7.11.13"/>
    </reaction>
</comment>
<evidence type="ECO:0000256" key="3">
    <source>
        <dbReference type="ARBA" id="ARBA00004245"/>
    </source>
</evidence>
<dbReference type="CDD" id="cd05589">
    <property type="entry name" value="STKc_PKN"/>
    <property type="match status" value="1"/>
</dbReference>
<evidence type="ECO:0000256" key="11">
    <source>
        <dbReference type="ARBA" id="ARBA00022527"/>
    </source>
</evidence>
<evidence type="ECO:0000256" key="34">
    <source>
        <dbReference type="ARBA" id="ARBA00072339"/>
    </source>
</evidence>
<keyword evidence="45" id="KW-1185">Reference proteome</keyword>
<feature type="binding site" evidence="39">
    <location>
        <position position="657"/>
    </location>
    <ligand>
        <name>ATP</name>
        <dbReference type="ChEBI" id="CHEBI:30616"/>
    </ligand>
</feature>
<dbReference type="Gene3D" id="1.10.510.10">
    <property type="entry name" value="Transferase(Phosphotransferase) domain 1"/>
    <property type="match status" value="1"/>
</dbReference>
<dbReference type="InterPro" id="IPR000719">
    <property type="entry name" value="Prot_kinase_dom"/>
</dbReference>
<dbReference type="CDD" id="cd11631">
    <property type="entry name" value="HR1_PKN2_2"/>
    <property type="match status" value="1"/>
</dbReference>
<keyword evidence="20 39" id="KW-0067">ATP-binding</keyword>
<dbReference type="SUPFAM" id="SSF56112">
    <property type="entry name" value="Protein kinase-like (PK-like)"/>
    <property type="match status" value="1"/>
</dbReference>
<keyword evidence="12" id="KW-0597">Phosphoprotein</keyword>
<keyword evidence="14" id="KW-0808">Transferase</keyword>
<keyword evidence="11" id="KW-0723">Serine/threonine-protein kinase</keyword>
<evidence type="ECO:0000256" key="17">
    <source>
        <dbReference type="ARBA" id="ARBA00022741"/>
    </source>
</evidence>
<evidence type="ECO:0000256" key="32">
    <source>
        <dbReference type="ARBA" id="ARBA00047272"/>
    </source>
</evidence>
<dbReference type="GO" id="GO:0006915">
    <property type="term" value="P:apoptotic process"/>
    <property type="evidence" value="ECO:0007669"/>
    <property type="project" value="UniProtKB-KW"/>
</dbReference>
<keyword evidence="18" id="KW-0418">Kinase</keyword>
<dbReference type="Gene3D" id="1.10.287.160">
    <property type="entry name" value="HR1 repeat"/>
    <property type="match status" value="3"/>
</dbReference>
<keyword evidence="25 38" id="KW-0175">Coiled coil</keyword>
<keyword evidence="28" id="KW-0206">Cytoskeleton</keyword>
<dbReference type="Pfam" id="PF00069">
    <property type="entry name" value="Pkinase"/>
    <property type="match status" value="1"/>
</dbReference>
<feature type="region of interest" description="Disordered" evidence="40">
    <location>
        <begin position="133"/>
        <end position="153"/>
    </location>
</feature>
<dbReference type="InterPro" id="IPR011072">
    <property type="entry name" value="HR1_rho-bd"/>
</dbReference>
<feature type="domain" description="REM-1" evidence="43">
    <location>
        <begin position="224"/>
        <end position="304"/>
    </location>
</feature>
<keyword evidence="30" id="KW-0966">Cell projection</keyword>
<evidence type="ECO:0000256" key="16">
    <source>
        <dbReference type="ARBA" id="ARBA00022737"/>
    </source>
</evidence>
<dbReference type="InterPro" id="IPR036274">
    <property type="entry name" value="HR1_rpt_sf"/>
</dbReference>
<evidence type="ECO:0000256" key="21">
    <source>
        <dbReference type="ARBA" id="ARBA00022889"/>
    </source>
</evidence>
<evidence type="ECO:0000256" key="5">
    <source>
        <dbReference type="ARBA" id="ARBA00004370"/>
    </source>
</evidence>
<organism evidence="44 45">
    <name type="scientific">Panthera tigris altaica</name>
    <name type="common">Siberian tiger</name>
    <dbReference type="NCBI Taxonomy" id="74533"/>
    <lineage>
        <taxon>Eukaryota</taxon>
        <taxon>Metazoa</taxon>
        <taxon>Chordata</taxon>
        <taxon>Craniata</taxon>
        <taxon>Vertebrata</taxon>
        <taxon>Euteleostomi</taxon>
        <taxon>Mammalia</taxon>
        <taxon>Eutheria</taxon>
        <taxon>Laurasiatheria</taxon>
        <taxon>Carnivora</taxon>
        <taxon>Feliformia</taxon>
        <taxon>Felidae</taxon>
        <taxon>Pantherinae</taxon>
        <taxon>Panthera</taxon>
    </lineage>
</organism>
<feature type="domain" description="REM-1" evidence="43">
    <location>
        <begin position="141"/>
        <end position="223"/>
    </location>
</feature>
<dbReference type="GO" id="GO:0007155">
    <property type="term" value="P:cell adhesion"/>
    <property type="evidence" value="ECO:0007669"/>
    <property type="project" value="UniProtKB-KW"/>
</dbReference>
<evidence type="ECO:0000256" key="38">
    <source>
        <dbReference type="PROSITE-ProRule" id="PRU01207"/>
    </source>
</evidence>
<keyword evidence="16" id="KW-0677">Repeat</keyword>
<sequence>KIFLTSIRKILNNGQIIKKTELLCQLTFLNYHICMFRFFFLLPFSENVSAVQKLDFSDTMVQQKLDDIKDRIKREIRKELKIKEGAENLRKVTTDKKSLAYVDNILKKSNKKLEELHHKLQELNAHIVVSDPEDVTDCPRTPDTPSSDPRCSTSNNRLMALQKQLDIELKVKQGAENMIQMYSNGSSKDRKLHGTAQQLLQDSKTKIEVIRMQILQAVQTNELAFDNAKPVISPLELRMEELRHHFRIEFAVAEGAKNVMKLLGSGKVTDRKALSEAQARFNESSQKLDLLKYSLEQRLNELPKNHPKSSIIIEELSLVASPTLSPRQSMISTQNQYSTLSKPAALTGTLEVRLMGCQDILENVPGRSKATSVALPGWSPSETRSSFMSRTSKSKSGSSRNLLKTDDLSNDVCAVLKLDNTVVGQTSWKPISNQSWDQKFTLELDRVTFFNPVIERRPKLQRQKKIFSKQQGKTFLRAPQMNINIATWGRLVRRAIPTVNHSGTFSPQASVPATVPVADVRIPELAPPAGDSTVTKLDFDLEPEPPPAPPRDSSLGEVDESAELRDSDTPRQDSEAVFAIENDRNSILPKSQSEYEPDIPQPGLGYSGVRELEDRRSQQMFQFNLQDFRCCAVLGRGHFGKVLLAEYKHTNEMFAIKALKKGDIVARDEVDSLMCEKRIFETVNSVRHPFLVNLFACFQTKEHVCFVMEYAAGGDLMMHIHTDVFSEPRAVFYAACVVLGLQYLHEHKIVYRDLKLDNLLLDTEGFVKIADFGLCKEGMGYGDRTSTFCGTPEFLAPEVLTETSYTRAVDWWGLGVLIYEMLVGESPFPGDDEEEVFDSIVNDEVRYPRFLSTEVSKLLRRNPERRLGAGEKDAEDVKKHPFFRLIDWSALMDKKVKPPFVPTIRGREDVSNFDDEFTSEAPILTPPREPRILSEEEQEMFRDFDYIADWC</sequence>
<evidence type="ECO:0000259" key="41">
    <source>
        <dbReference type="PROSITE" id="PS50011"/>
    </source>
</evidence>
<keyword evidence="27" id="KW-0804">Transcription</keyword>
<name>A0A8C9JJA0_PANTA</name>
<dbReference type="SMART" id="SM00220">
    <property type="entry name" value="S_TKc"/>
    <property type="match status" value="1"/>
</dbReference>
<evidence type="ECO:0000256" key="15">
    <source>
        <dbReference type="ARBA" id="ARBA00022703"/>
    </source>
</evidence>
<evidence type="ECO:0000256" key="10">
    <source>
        <dbReference type="ARBA" id="ARBA00022490"/>
    </source>
</evidence>
<dbReference type="InterPro" id="IPR017441">
    <property type="entry name" value="Protein_kinase_ATP_BS"/>
</dbReference>
<feature type="domain" description="Protein kinase" evidence="41">
    <location>
        <begin position="628"/>
        <end position="883"/>
    </location>
</feature>
<keyword evidence="13" id="KW-0132">Cell division</keyword>
<evidence type="ECO:0000256" key="39">
    <source>
        <dbReference type="PROSITE-ProRule" id="PRU10141"/>
    </source>
</evidence>
<comment type="subcellular location">
    <subcellularLocation>
        <location evidence="4">Cell junction</location>
    </subcellularLocation>
    <subcellularLocation>
        <location evidence="6">Cell projection</location>
        <location evidence="6">Lamellipodium</location>
    </subcellularLocation>
    <subcellularLocation>
        <location evidence="7">Cleavage furrow</location>
    </subcellularLocation>
    <subcellularLocation>
        <location evidence="3">Cytoplasm</location>
        <location evidence="3">Cytoskeleton</location>
    </subcellularLocation>
    <subcellularLocation>
        <location evidence="5">Membrane</location>
    </subcellularLocation>
    <subcellularLocation>
        <location evidence="2">Midbody</location>
    </subcellularLocation>
    <subcellularLocation>
        <location evidence="1">Nucleus</location>
    </subcellularLocation>
</comment>
<dbReference type="InterPro" id="IPR011009">
    <property type="entry name" value="Kinase-like_dom_sf"/>
</dbReference>
<dbReference type="InterPro" id="IPR037313">
    <property type="entry name" value="PKN_HR1_1"/>
</dbReference>
<evidence type="ECO:0000256" key="4">
    <source>
        <dbReference type="ARBA" id="ARBA00004282"/>
    </source>
</evidence>
<proteinExistence type="inferred from homology"/>
<feature type="compositionally biased region" description="Basic and acidic residues" evidence="40">
    <location>
        <begin position="562"/>
        <end position="574"/>
    </location>
</feature>
<keyword evidence="31" id="KW-0131">Cell cycle</keyword>
<feature type="domain" description="AGC-kinase C-terminal" evidence="42">
    <location>
        <begin position="884"/>
        <end position="951"/>
    </location>
</feature>
<comment type="similarity">
    <text evidence="8">Belongs to the protein kinase superfamily. AGC Ser/Thr protein kinase family. PKC subfamily.</text>
</comment>
<keyword evidence="17 39" id="KW-0547">Nucleotide-binding</keyword>
<dbReference type="PROSITE" id="PS51860">
    <property type="entry name" value="REM_1"/>
    <property type="match status" value="3"/>
</dbReference>
<keyword evidence="24" id="KW-0805">Transcription regulation</keyword>
<dbReference type="Proteomes" id="UP000675900">
    <property type="component" value="Unassembled WGS sequence"/>
</dbReference>
<keyword evidence="15" id="KW-0053">Apoptosis</keyword>
<evidence type="ECO:0000256" key="27">
    <source>
        <dbReference type="ARBA" id="ARBA00023163"/>
    </source>
</evidence>
<dbReference type="InterPro" id="IPR008271">
    <property type="entry name" value="Ser/Thr_kinase_AS"/>
</dbReference>
<dbReference type="GO" id="GO:0005524">
    <property type="term" value="F:ATP binding"/>
    <property type="evidence" value="ECO:0007669"/>
    <property type="project" value="UniProtKB-UniRule"/>
</dbReference>
<dbReference type="FunFam" id="3.30.200.20:FF:000478">
    <property type="entry name" value="Serine/threonine-protein kinase N2"/>
    <property type="match status" value="1"/>
</dbReference>
<feature type="compositionally biased region" description="Polar residues" evidence="40">
    <location>
        <begin position="143"/>
        <end position="153"/>
    </location>
</feature>
<keyword evidence="19" id="KW-0970">Cilium biogenesis/degradation</keyword>
<evidence type="ECO:0000259" key="42">
    <source>
        <dbReference type="PROSITE" id="PS51285"/>
    </source>
</evidence>
<evidence type="ECO:0000256" key="8">
    <source>
        <dbReference type="ARBA" id="ARBA00005490"/>
    </source>
</evidence>
<evidence type="ECO:0000256" key="25">
    <source>
        <dbReference type="ARBA" id="ARBA00023054"/>
    </source>
</evidence>
<dbReference type="FunFam" id="1.10.287.160:FF:000003">
    <property type="entry name" value="Putative serine/threonine-protein kinase N2"/>
    <property type="match status" value="1"/>
</dbReference>
<dbReference type="PANTHER" id="PTHR24351">
    <property type="entry name" value="RIBOSOMAL PROTEIN S6 KINASE"/>
    <property type="match status" value="1"/>
</dbReference>
<evidence type="ECO:0000313" key="44">
    <source>
        <dbReference type="Ensembl" id="ENSPTIP00000009093.1"/>
    </source>
</evidence>
<keyword evidence="23" id="KW-0007">Acetylation</keyword>
<dbReference type="Pfam" id="PF02185">
    <property type="entry name" value="HR1"/>
    <property type="match status" value="3"/>
</dbReference>
<dbReference type="Gene3D" id="3.30.200.20">
    <property type="entry name" value="Phosphorylase Kinase, domain 1"/>
    <property type="match status" value="1"/>
</dbReference>
<evidence type="ECO:0000256" key="22">
    <source>
        <dbReference type="ARBA" id="ARBA00022949"/>
    </source>
</evidence>
<keyword evidence="10" id="KW-0963">Cytoplasm</keyword>
<dbReference type="Pfam" id="PF00433">
    <property type="entry name" value="Pkinase_C"/>
    <property type="match status" value="1"/>
</dbReference>
<dbReference type="GO" id="GO:0030030">
    <property type="term" value="P:cell projection organization"/>
    <property type="evidence" value="ECO:0007669"/>
    <property type="project" value="UniProtKB-KW"/>
</dbReference>
<dbReference type="GeneTree" id="ENSGT00940000154339"/>
<dbReference type="PROSITE" id="PS51285">
    <property type="entry name" value="AGC_KINASE_CTER"/>
    <property type="match status" value="1"/>
</dbReference>
<protein>
    <recommendedName>
        <fullName evidence="34">Serine/threonine-protein kinase N2</fullName>
        <ecNumber evidence="9">2.7.11.13</ecNumber>
    </recommendedName>
    <alternativeName>
        <fullName evidence="37">PKN gamma</fullName>
    </alternativeName>
    <alternativeName>
        <fullName evidence="35">Protein kinase C-like 2</fullName>
    </alternativeName>
    <alternativeName>
        <fullName evidence="36">Protein-kinase C-related kinase 2</fullName>
    </alternativeName>
</protein>
<dbReference type="FunFam" id="1.10.287.160:FF:000001">
    <property type="entry name" value="Putative serine/threonine-protein kinase N2"/>
    <property type="match status" value="1"/>
</dbReference>
<reference evidence="44" key="2">
    <citation type="submission" date="2025-09" db="UniProtKB">
        <authorList>
            <consortium name="Ensembl"/>
        </authorList>
    </citation>
    <scope>IDENTIFICATION</scope>
</reference>
<dbReference type="PROSITE" id="PS50011">
    <property type="entry name" value="PROTEIN_KINASE_DOM"/>
    <property type="match status" value="1"/>
</dbReference>
<dbReference type="EC" id="2.7.11.13" evidence="9"/>
<evidence type="ECO:0000256" key="9">
    <source>
        <dbReference type="ARBA" id="ARBA00012429"/>
    </source>
</evidence>
<feature type="compositionally biased region" description="Low complexity" evidence="40">
    <location>
        <begin position="383"/>
        <end position="400"/>
    </location>
</feature>
<accession>A0A8C9JJA0</accession>
<evidence type="ECO:0000256" key="20">
    <source>
        <dbReference type="ARBA" id="ARBA00022840"/>
    </source>
</evidence>
<keyword evidence="21" id="KW-0130">Cell adhesion</keyword>
<dbReference type="SMART" id="SM00133">
    <property type="entry name" value="S_TK_X"/>
    <property type="match status" value="1"/>
</dbReference>
<dbReference type="SMART" id="SM00742">
    <property type="entry name" value="Hr1"/>
    <property type="match status" value="3"/>
</dbReference>
<gene>
    <name evidence="44" type="primary">PKN2</name>
</gene>